<feature type="transmembrane region" description="Helical" evidence="1">
    <location>
        <begin position="51"/>
        <end position="71"/>
    </location>
</feature>
<comment type="caution">
    <text evidence="2">The sequence shown here is derived from an EMBL/GenBank/DDBJ whole genome shotgun (WGS) entry which is preliminary data.</text>
</comment>
<proteinExistence type="predicted"/>
<keyword evidence="1" id="KW-0472">Membrane</keyword>
<feature type="non-terminal residue" evidence="2">
    <location>
        <position position="1"/>
    </location>
</feature>
<feature type="transmembrane region" description="Helical" evidence="1">
    <location>
        <begin position="80"/>
        <end position="97"/>
    </location>
</feature>
<gene>
    <name evidence="2" type="ORF">S12H4_47130</name>
</gene>
<keyword evidence="1" id="KW-0812">Transmembrane</keyword>
<evidence type="ECO:0000313" key="2">
    <source>
        <dbReference type="EMBL" id="GAJ08073.1"/>
    </source>
</evidence>
<organism evidence="2">
    <name type="scientific">marine sediment metagenome</name>
    <dbReference type="NCBI Taxonomy" id="412755"/>
    <lineage>
        <taxon>unclassified sequences</taxon>
        <taxon>metagenomes</taxon>
        <taxon>ecological metagenomes</taxon>
    </lineage>
</organism>
<reference evidence="2" key="1">
    <citation type="journal article" date="2014" name="Front. Microbiol.">
        <title>High frequency of phylogenetically diverse reductive dehalogenase-homologous genes in deep subseafloor sedimentary metagenomes.</title>
        <authorList>
            <person name="Kawai M."/>
            <person name="Futagami T."/>
            <person name="Toyoda A."/>
            <person name="Takaki Y."/>
            <person name="Nishi S."/>
            <person name="Hori S."/>
            <person name="Arai W."/>
            <person name="Tsubouchi T."/>
            <person name="Morono Y."/>
            <person name="Uchiyama I."/>
            <person name="Ito T."/>
            <person name="Fujiyama A."/>
            <person name="Inagaki F."/>
            <person name="Takami H."/>
        </authorList>
    </citation>
    <scope>NUCLEOTIDE SEQUENCE</scope>
    <source>
        <strain evidence="2">Expedition CK06-06</strain>
    </source>
</reference>
<dbReference type="EMBL" id="BARW01029309">
    <property type="protein sequence ID" value="GAJ08073.1"/>
    <property type="molecule type" value="Genomic_DNA"/>
</dbReference>
<sequence>AERSQEDTSLLIVMFIVLILEIVLIAANINFDLASFFGESEKVVAGYTVPLGDIKIVGPIVIAILSIILFVRTRGRYTKWLAAVIFITCFTIVYAINPEIFKNLLGLAVDRGIESI</sequence>
<dbReference type="AlphaFoldDB" id="X1TRW6"/>
<evidence type="ECO:0000256" key="1">
    <source>
        <dbReference type="SAM" id="Phobius"/>
    </source>
</evidence>
<name>X1TRW6_9ZZZZ</name>
<feature type="transmembrane region" description="Helical" evidence="1">
    <location>
        <begin position="12"/>
        <end position="31"/>
    </location>
</feature>
<protein>
    <submittedName>
        <fullName evidence="2">Uncharacterized protein</fullName>
    </submittedName>
</protein>
<keyword evidence="1" id="KW-1133">Transmembrane helix</keyword>
<accession>X1TRW6</accession>